<sequence length="21" mass="2629">MKVYIKQMLLLYTRIQCIKSR</sequence>
<proteinExistence type="predicted"/>
<dbReference type="EMBL" id="GGEC01057763">
    <property type="protein sequence ID" value="MBX38247.1"/>
    <property type="molecule type" value="Transcribed_RNA"/>
</dbReference>
<organism evidence="1">
    <name type="scientific">Rhizophora mucronata</name>
    <name type="common">Asiatic mangrove</name>
    <dbReference type="NCBI Taxonomy" id="61149"/>
    <lineage>
        <taxon>Eukaryota</taxon>
        <taxon>Viridiplantae</taxon>
        <taxon>Streptophyta</taxon>
        <taxon>Embryophyta</taxon>
        <taxon>Tracheophyta</taxon>
        <taxon>Spermatophyta</taxon>
        <taxon>Magnoliopsida</taxon>
        <taxon>eudicotyledons</taxon>
        <taxon>Gunneridae</taxon>
        <taxon>Pentapetalae</taxon>
        <taxon>rosids</taxon>
        <taxon>fabids</taxon>
        <taxon>Malpighiales</taxon>
        <taxon>Rhizophoraceae</taxon>
        <taxon>Rhizophora</taxon>
    </lineage>
</organism>
<name>A0A2P2N6X3_RHIMU</name>
<protein>
    <submittedName>
        <fullName evidence="1">Uncharacterized protein</fullName>
    </submittedName>
</protein>
<dbReference type="AlphaFoldDB" id="A0A2P2N6X3"/>
<reference evidence="1" key="1">
    <citation type="submission" date="2018-02" db="EMBL/GenBank/DDBJ databases">
        <title>Rhizophora mucronata_Transcriptome.</title>
        <authorList>
            <person name="Meera S.P."/>
            <person name="Sreeshan A."/>
            <person name="Augustine A."/>
        </authorList>
    </citation>
    <scope>NUCLEOTIDE SEQUENCE</scope>
    <source>
        <tissue evidence="1">Leaf</tissue>
    </source>
</reference>
<evidence type="ECO:0000313" key="1">
    <source>
        <dbReference type="EMBL" id="MBX38247.1"/>
    </source>
</evidence>
<accession>A0A2P2N6X3</accession>